<proteinExistence type="predicted"/>
<dbReference type="AlphaFoldDB" id="A0A430HVC3"/>
<name>A0A430HVC3_9CORY</name>
<evidence type="ECO:0000313" key="2">
    <source>
        <dbReference type="Proteomes" id="UP000274907"/>
    </source>
</evidence>
<reference evidence="1 2" key="1">
    <citation type="submission" date="2018-12" db="EMBL/GenBank/DDBJ databases">
        <title>YIM 101343 draft genome.</title>
        <authorList>
            <person name="Chen X."/>
        </authorList>
    </citation>
    <scope>NUCLEOTIDE SEQUENCE [LARGE SCALE GENOMIC DNA]</scope>
    <source>
        <strain evidence="1 2">YIM 101343</strain>
    </source>
</reference>
<comment type="caution">
    <text evidence="1">The sequence shown here is derived from an EMBL/GenBank/DDBJ whole genome shotgun (WGS) entry which is preliminary data.</text>
</comment>
<protein>
    <submittedName>
        <fullName evidence="1">Uncharacterized protein</fullName>
    </submittedName>
</protein>
<accession>A0A430HVC3</accession>
<sequence length="262" mass="29306">MGTMFDGTETYDWWLEDFRGRKWVLFGDEEGDRGVTFESISGAENSIIREMTASSHQVGETISGWHVERLEPTLTVSISTRGRPKVWTDWMTAWSQNRECTLFCRNPHTQRVKQLTSRIQSGRQSPEAEPHLSGLTIQELPLLAPKGVWVGSVQVLNVGDVWVNPGDLPPLVSYYPEAAGEIGLGIGEDVWTATHPAFPAGTEVDLDPEARMKTRVNGVVEPVWFSTWRNKWNPLQVQEGQELHVVAAAGEVAVTPRFLGPW</sequence>
<dbReference type="Proteomes" id="UP000274907">
    <property type="component" value="Unassembled WGS sequence"/>
</dbReference>
<dbReference type="RefSeq" id="WP_126121740.1">
    <property type="nucleotide sequence ID" value="NZ_RXHJ01000019.1"/>
</dbReference>
<organism evidence="1 2">
    <name type="scientific">Corynebacterium hylobatis</name>
    <dbReference type="NCBI Taxonomy" id="1859290"/>
    <lineage>
        <taxon>Bacteria</taxon>
        <taxon>Bacillati</taxon>
        <taxon>Actinomycetota</taxon>
        <taxon>Actinomycetes</taxon>
        <taxon>Mycobacteriales</taxon>
        <taxon>Corynebacteriaceae</taxon>
        <taxon>Corynebacterium</taxon>
    </lineage>
</organism>
<evidence type="ECO:0000313" key="1">
    <source>
        <dbReference type="EMBL" id="RSZ61543.1"/>
    </source>
</evidence>
<gene>
    <name evidence="1" type="ORF">EAH68_12840</name>
</gene>
<dbReference type="EMBL" id="RXHJ01000019">
    <property type="protein sequence ID" value="RSZ61543.1"/>
    <property type="molecule type" value="Genomic_DNA"/>
</dbReference>
<keyword evidence="2" id="KW-1185">Reference proteome</keyword>
<dbReference type="OrthoDB" id="4413621at2"/>